<name>A0A663M1S6_ATHCN</name>
<sequence>RSNFLFSREKWLRVLLPPFPTVLPLELLTGVCAKPEQGARPANENVIQSRHCGGMLKQPPGNSNTPQDAQTHPGMLKHTAGCSNTPRDAQTHPGMHKHTPGCSNTPRDAQTHPGMHKQTPRCTNTPRDEHTPGCTNTPRDAQTHPEICTNTPRDAQTHPGMHKHTPGCTNTPQDAQTPPPQPVPAAPDHASRGYLVLRQRNPRVRRKQKVVFGSAVPL</sequence>
<reference evidence="2" key="1">
    <citation type="submission" date="2025-08" db="UniProtKB">
        <authorList>
            <consortium name="Ensembl"/>
        </authorList>
    </citation>
    <scope>IDENTIFICATION</scope>
</reference>
<dbReference type="Proteomes" id="UP000472269">
    <property type="component" value="Unplaced"/>
</dbReference>
<keyword evidence="3" id="KW-1185">Reference proteome</keyword>
<feature type="region of interest" description="Disordered" evidence="1">
    <location>
        <begin position="54"/>
        <end position="188"/>
    </location>
</feature>
<evidence type="ECO:0000313" key="3">
    <source>
        <dbReference type="Proteomes" id="UP000472269"/>
    </source>
</evidence>
<evidence type="ECO:0000256" key="1">
    <source>
        <dbReference type="SAM" id="MobiDB-lite"/>
    </source>
</evidence>
<dbReference type="AlphaFoldDB" id="A0A663M1S6"/>
<protein>
    <submittedName>
        <fullName evidence="2">Uncharacterized protein</fullName>
    </submittedName>
</protein>
<dbReference type="Ensembl" id="ENSACUT00000006191.1">
    <property type="protein sequence ID" value="ENSACUP00000005801.1"/>
    <property type="gene ID" value="ENSACUG00000003945.1"/>
</dbReference>
<organism evidence="2 3">
    <name type="scientific">Athene cunicularia</name>
    <name type="common">Burrowing owl</name>
    <name type="synonym">Speotyto cunicularia</name>
    <dbReference type="NCBI Taxonomy" id="194338"/>
    <lineage>
        <taxon>Eukaryota</taxon>
        <taxon>Metazoa</taxon>
        <taxon>Chordata</taxon>
        <taxon>Craniata</taxon>
        <taxon>Vertebrata</taxon>
        <taxon>Euteleostomi</taxon>
        <taxon>Archelosauria</taxon>
        <taxon>Archosauria</taxon>
        <taxon>Dinosauria</taxon>
        <taxon>Saurischia</taxon>
        <taxon>Theropoda</taxon>
        <taxon>Coelurosauria</taxon>
        <taxon>Aves</taxon>
        <taxon>Neognathae</taxon>
        <taxon>Neoaves</taxon>
        <taxon>Telluraves</taxon>
        <taxon>Strigiformes</taxon>
        <taxon>Strigidae</taxon>
        <taxon>Athene</taxon>
    </lineage>
</organism>
<accession>A0A663M1S6</accession>
<feature type="compositionally biased region" description="Polar residues" evidence="1">
    <location>
        <begin position="60"/>
        <end position="70"/>
    </location>
</feature>
<evidence type="ECO:0000313" key="2">
    <source>
        <dbReference type="Ensembl" id="ENSACUP00000005801.1"/>
    </source>
</evidence>
<proteinExistence type="predicted"/>
<dbReference type="OMA" id="CTQGGAH"/>
<reference evidence="2" key="2">
    <citation type="submission" date="2025-09" db="UniProtKB">
        <authorList>
            <consortium name="Ensembl"/>
        </authorList>
    </citation>
    <scope>IDENTIFICATION</scope>
</reference>